<organism evidence="9">
    <name type="scientific">Hirondellea gigas</name>
    <dbReference type="NCBI Taxonomy" id="1518452"/>
    <lineage>
        <taxon>Eukaryota</taxon>
        <taxon>Metazoa</taxon>
        <taxon>Ecdysozoa</taxon>
        <taxon>Arthropoda</taxon>
        <taxon>Crustacea</taxon>
        <taxon>Multicrustacea</taxon>
        <taxon>Malacostraca</taxon>
        <taxon>Eumalacostraca</taxon>
        <taxon>Peracarida</taxon>
        <taxon>Amphipoda</taxon>
        <taxon>Amphilochidea</taxon>
        <taxon>Lysianassida</taxon>
        <taxon>Lysianassidira</taxon>
        <taxon>Lysianassoidea</taxon>
        <taxon>Lysianassidae</taxon>
        <taxon>Hirondellea</taxon>
    </lineage>
</organism>
<evidence type="ECO:0000259" key="8">
    <source>
        <dbReference type="PROSITE" id="PS50942"/>
    </source>
</evidence>
<keyword evidence="5" id="KW-0677">Repeat</keyword>
<dbReference type="GO" id="GO:0030125">
    <property type="term" value="C:clathrin vesicle coat"/>
    <property type="evidence" value="ECO:0007669"/>
    <property type="project" value="TreeGrafter"/>
</dbReference>
<dbReference type="PROSITE" id="PS50942">
    <property type="entry name" value="ENTH"/>
    <property type="match status" value="1"/>
</dbReference>
<feature type="compositionally biased region" description="Pro residues" evidence="7">
    <location>
        <begin position="394"/>
        <end position="414"/>
    </location>
</feature>
<dbReference type="AlphaFoldDB" id="A0A6A7FX26"/>
<dbReference type="InterPro" id="IPR003903">
    <property type="entry name" value="UIM_dom"/>
</dbReference>
<keyword evidence="4" id="KW-0597">Phosphoprotein</keyword>
<dbReference type="FunFam" id="1.25.40.90:FF:000002">
    <property type="entry name" value="epsin-2 isoform X1"/>
    <property type="match status" value="1"/>
</dbReference>
<dbReference type="GO" id="GO:0005768">
    <property type="term" value="C:endosome"/>
    <property type="evidence" value="ECO:0007669"/>
    <property type="project" value="TreeGrafter"/>
</dbReference>
<feature type="compositionally biased region" description="Basic and acidic residues" evidence="7">
    <location>
        <begin position="265"/>
        <end position="278"/>
    </location>
</feature>
<evidence type="ECO:0000256" key="6">
    <source>
        <dbReference type="ARBA" id="ARBA00023121"/>
    </source>
</evidence>
<dbReference type="CDD" id="cd16990">
    <property type="entry name" value="ENTH_Epsin"/>
    <property type="match status" value="1"/>
</dbReference>
<feature type="compositionally biased region" description="Basic and acidic residues" evidence="7">
    <location>
        <begin position="188"/>
        <end position="217"/>
    </location>
</feature>
<dbReference type="PANTHER" id="PTHR12276:SF115">
    <property type="entry name" value="FI19443P1"/>
    <property type="match status" value="1"/>
</dbReference>
<accession>A0A6A7FX26</accession>
<dbReference type="PROSITE" id="PS50330">
    <property type="entry name" value="UIM"/>
    <property type="match status" value="2"/>
</dbReference>
<name>A0A6A7FX26_9CRUS</name>
<feature type="compositionally biased region" description="Polar residues" evidence="7">
    <location>
        <begin position="166"/>
        <end position="187"/>
    </location>
</feature>
<dbReference type="GO" id="GO:0006897">
    <property type="term" value="P:endocytosis"/>
    <property type="evidence" value="ECO:0007669"/>
    <property type="project" value="TreeGrafter"/>
</dbReference>
<feature type="region of interest" description="Disordered" evidence="7">
    <location>
        <begin position="251"/>
        <end position="278"/>
    </location>
</feature>
<comment type="subcellular location">
    <subcellularLocation>
        <location evidence="1">Cytoplasm</location>
    </subcellularLocation>
</comment>
<dbReference type="SMART" id="SM00726">
    <property type="entry name" value="UIM"/>
    <property type="match status" value="2"/>
</dbReference>
<evidence type="ECO:0000256" key="3">
    <source>
        <dbReference type="ARBA" id="ARBA00022490"/>
    </source>
</evidence>
<proteinExistence type="evidence at transcript level"/>
<evidence type="ECO:0000256" key="4">
    <source>
        <dbReference type="ARBA" id="ARBA00022553"/>
    </source>
</evidence>
<feature type="domain" description="ENTH" evidence="8">
    <location>
        <begin position="16"/>
        <end position="147"/>
    </location>
</feature>
<feature type="compositionally biased region" description="Pro residues" evidence="7">
    <location>
        <begin position="374"/>
        <end position="386"/>
    </location>
</feature>
<protein>
    <submittedName>
        <fullName evidence="9">Liquid facets</fullName>
    </submittedName>
</protein>
<evidence type="ECO:0000313" key="9">
    <source>
        <dbReference type="EMBL" id="LAC22622.1"/>
    </source>
</evidence>
<dbReference type="InterPro" id="IPR013809">
    <property type="entry name" value="ENTH"/>
</dbReference>
<evidence type="ECO:0000256" key="7">
    <source>
        <dbReference type="SAM" id="MobiDB-lite"/>
    </source>
</evidence>
<dbReference type="Gene3D" id="1.25.40.90">
    <property type="match status" value="1"/>
</dbReference>
<reference evidence="9" key="1">
    <citation type="submission" date="2017-11" db="EMBL/GenBank/DDBJ databases">
        <title>The sensing device of the deep-sea amphipod.</title>
        <authorList>
            <person name="Kobayashi H."/>
            <person name="Nagahama T."/>
            <person name="Arai W."/>
            <person name="Sasagawa Y."/>
            <person name="Umeda M."/>
            <person name="Hayashi T."/>
            <person name="Nikaido I."/>
            <person name="Watanabe H."/>
            <person name="Oguri K."/>
            <person name="Kitazato H."/>
            <person name="Fujioka K."/>
            <person name="Kido Y."/>
            <person name="Takami H."/>
        </authorList>
    </citation>
    <scope>NUCLEOTIDE SEQUENCE</scope>
    <source>
        <tissue evidence="9">Whole body</tissue>
    </source>
</reference>
<sequence length="608" mass="64678">MALPVNVSGLRRNIKNIAHNYTDAQVKVREATSNDPWGPSSTIMSEIADLTYNVVAFSEIMQMVWKRLNDHGKNWRHVYKALVLLEYLIKTGSEKVAEQSRENIHSISTLKDFQYIEEGKDQGINVREKAKAMVALLKDEERLRNERVRALKAKERFAQSVSGIASDADINSPTSPSYHDTFVSSTARPEREPHGSVRGERATDYGELESARPHTVGEEELQLQLALAMSKEEADNEEARRRSDDVRLQMALNESKDEKPEDDALMERDGVKEPEKKSGYNDLLDIVFNPNQNTPQMGAVGGLGLTSPVSPPAPSRDPWGLETAPSILSSTGLADPWGGIGVPSMVARPPPADISHHQPTTPAQQQQQPGNDPWAPPQPPPPPPQPVASIDPWTPVPCMPPTDPWGAPMKPPSPVVLVGGGGGGGTTTPPAQQQDPFAPLTHKQPPPPPMDEFSALTNREKPSTGDEAFNLAGLDDVMPTTCTAAATRTSPAKSRSPAAFLGENSNLVNLDNLVGMKTSTPSAAATAASHAAIGANPFSSGGGLGAPIGVMGGSMGGIVPNPFQAVQSPKPSINQLRATTAGGVGGPWGGPPQPANNGSAIGVDPFML</sequence>
<dbReference type="SUPFAM" id="SSF48464">
    <property type="entry name" value="ENTH/VHS domain"/>
    <property type="match status" value="1"/>
</dbReference>
<comment type="similarity">
    <text evidence="2">Belongs to the epsin family.</text>
</comment>
<feature type="region of interest" description="Disordered" evidence="7">
    <location>
        <begin position="166"/>
        <end position="218"/>
    </location>
</feature>
<dbReference type="GO" id="GO:0030276">
    <property type="term" value="F:clathrin binding"/>
    <property type="evidence" value="ECO:0007669"/>
    <property type="project" value="TreeGrafter"/>
</dbReference>
<keyword evidence="3" id="KW-0963">Cytoplasm</keyword>
<dbReference type="InterPro" id="IPR008942">
    <property type="entry name" value="ENTH_VHS"/>
</dbReference>
<keyword evidence="6" id="KW-0446">Lipid-binding</keyword>
<evidence type="ECO:0000256" key="2">
    <source>
        <dbReference type="ARBA" id="ARBA00010130"/>
    </source>
</evidence>
<dbReference type="SMART" id="SM00273">
    <property type="entry name" value="ENTH"/>
    <property type="match status" value="1"/>
</dbReference>
<evidence type="ECO:0000256" key="5">
    <source>
        <dbReference type="ARBA" id="ARBA00022737"/>
    </source>
</evidence>
<dbReference type="EMBL" id="IACT01003376">
    <property type="protein sequence ID" value="LAC22622.1"/>
    <property type="molecule type" value="mRNA"/>
</dbReference>
<feature type="region of interest" description="Disordered" evidence="7">
    <location>
        <begin position="303"/>
        <end position="439"/>
    </location>
</feature>
<feature type="compositionally biased region" description="Low complexity" evidence="7">
    <location>
        <begin position="358"/>
        <end position="369"/>
    </location>
</feature>
<dbReference type="PANTHER" id="PTHR12276">
    <property type="entry name" value="EPSIN/ENT-RELATED"/>
    <property type="match status" value="1"/>
</dbReference>
<evidence type="ECO:0000256" key="1">
    <source>
        <dbReference type="ARBA" id="ARBA00004496"/>
    </source>
</evidence>
<dbReference type="GO" id="GO:0005543">
    <property type="term" value="F:phospholipid binding"/>
    <property type="evidence" value="ECO:0007669"/>
    <property type="project" value="TreeGrafter"/>
</dbReference>
<dbReference type="GO" id="GO:0005886">
    <property type="term" value="C:plasma membrane"/>
    <property type="evidence" value="ECO:0007669"/>
    <property type="project" value="TreeGrafter"/>
</dbReference>
<dbReference type="Pfam" id="PF01417">
    <property type="entry name" value="ENTH"/>
    <property type="match status" value="1"/>
</dbReference>